<dbReference type="Proteomes" id="UP000265520">
    <property type="component" value="Unassembled WGS sequence"/>
</dbReference>
<proteinExistence type="predicted"/>
<keyword evidence="2" id="KW-1185">Reference proteome</keyword>
<reference evidence="1 2" key="1">
    <citation type="journal article" date="2018" name="Front. Plant Sci.">
        <title>Red Clover (Trifolium pratense) and Zigzag Clover (T. medium) - A Picture of Genomic Similarities and Differences.</title>
        <authorList>
            <person name="Dluhosova J."/>
            <person name="Istvanek J."/>
            <person name="Nedelnik J."/>
            <person name="Repkova J."/>
        </authorList>
    </citation>
    <scope>NUCLEOTIDE SEQUENCE [LARGE SCALE GENOMIC DNA]</scope>
    <source>
        <strain evidence="2">cv. 10/8</strain>
        <tissue evidence="1">Leaf</tissue>
    </source>
</reference>
<dbReference type="EMBL" id="LXQA011153195">
    <property type="protein sequence ID" value="MCI86925.1"/>
    <property type="molecule type" value="Genomic_DNA"/>
</dbReference>
<comment type="caution">
    <text evidence="1">The sequence shown here is derived from an EMBL/GenBank/DDBJ whole genome shotgun (WGS) entry which is preliminary data.</text>
</comment>
<sequence>GATSSARKRYSRSSLTCNMVEVYAFKEHPQISFAFEDFAGVYPHDDDPLVISVVTAGFQIKRAMVDTGSSA</sequence>
<organism evidence="1 2">
    <name type="scientific">Trifolium medium</name>
    <dbReference type="NCBI Taxonomy" id="97028"/>
    <lineage>
        <taxon>Eukaryota</taxon>
        <taxon>Viridiplantae</taxon>
        <taxon>Streptophyta</taxon>
        <taxon>Embryophyta</taxon>
        <taxon>Tracheophyta</taxon>
        <taxon>Spermatophyta</taxon>
        <taxon>Magnoliopsida</taxon>
        <taxon>eudicotyledons</taxon>
        <taxon>Gunneridae</taxon>
        <taxon>Pentapetalae</taxon>
        <taxon>rosids</taxon>
        <taxon>fabids</taxon>
        <taxon>Fabales</taxon>
        <taxon>Fabaceae</taxon>
        <taxon>Papilionoideae</taxon>
        <taxon>50 kb inversion clade</taxon>
        <taxon>NPAAA clade</taxon>
        <taxon>Hologalegina</taxon>
        <taxon>IRL clade</taxon>
        <taxon>Trifolieae</taxon>
        <taxon>Trifolium</taxon>
    </lineage>
</organism>
<accession>A0A392VJE3</accession>
<name>A0A392VJE3_9FABA</name>
<keyword evidence="1" id="KW-0675">Receptor</keyword>
<dbReference type="AlphaFoldDB" id="A0A392VJE3"/>
<protein>
    <submittedName>
        <fullName evidence="1">Receptor-like protein</fullName>
    </submittedName>
</protein>
<evidence type="ECO:0000313" key="2">
    <source>
        <dbReference type="Proteomes" id="UP000265520"/>
    </source>
</evidence>
<feature type="non-terminal residue" evidence="1">
    <location>
        <position position="1"/>
    </location>
</feature>
<feature type="non-terminal residue" evidence="1">
    <location>
        <position position="71"/>
    </location>
</feature>
<evidence type="ECO:0000313" key="1">
    <source>
        <dbReference type="EMBL" id="MCI86925.1"/>
    </source>
</evidence>